<proteinExistence type="predicted"/>
<dbReference type="RefSeq" id="WP_186737141.1">
    <property type="nucleotide sequence ID" value="NZ_VFIA01000009.1"/>
</dbReference>
<evidence type="ECO:0000313" key="1">
    <source>
        <dbReference type="EMBL" id="MBC3791350.1"/>
    </source>
</evidence>
<dbReference type="Proteomes" id="UP000700732">
    <property type="component" value="Unassembled WGS sequence"/>
</dbReference>
<gene>
    <name evidence="1" type="ORF">FH603_1851</name>
</gene>
<dbReference type="EMBL" id="VFIA01000009">
    <property type="protein sequence ID" value="MBC3791350.1"/>
    <property type="molecule type" value="Genomic_DNA"/>
</dbReference>
<evidence type="ECO:0000313" key="2">
    <source>
        <dbReference type="Proteomes" id="UP000700732"/>
    </source>
</evidence>
<comment type="caution">
    <text evidence="1">The sequence shown here is derived from an EMBL/GenBank/DDBJ whole genome shotgun (WGS) entry which is preliminary data.</text>
</comment>
<reference evidence="1 2" key="1">
    <citation type="submission" date="2019-06" db="EMBL/GenBank/DDBJ databases">
        <title>Spirosoma utsteinense sp. nov. isolated from Antarctic ice-free soils.</title>
        <authorList>
            <person name="Tahon G."/>
        </authorList>
    </citation>
    <scope>NUCLEOTIDE SEQUENCE [LARGE SCALE GENOMIC DNA]</scope>
    <source>
        <strain evidence="1 2">LMG 31447</strain>
    </source>
</reference>
<keyword evidence="2" id="KW-1185">Reference proteome</keyword>
<accession>A0ABR6W6A8</accession>
<sequence>MHEKVGSHSQSFPVCFFLFSRNWVQPDVAGPARDSLRVRMVKDGLTNGYGRLRDLCIAPNGK</sequence>
<organism evidence="1 2">
    <name type="scientific">Spirosoma utsteinense</name>
    <dbReference type="NCBI Taxonomy" id="2585773"/>
    <lineage>
        <taxon>Bacteria</taxon>
        <taxon>Pseudomonadati</taxon>
        <taxon>Bacteroidota</taxon>
        <taxon>Cytophagia</taxon>
        <taxon>Cytophagales</taxon>
        <taxon>Cytophagaceae</taxon>
        <taxon>Spirosoma</taxon>
    </lineage>
</organism>
<protein>
    <submittedName>
        <fullName evidence="1">Uncharacterized protein</fullName>
    </submittedName>
</protein>
<name>A0ABR6W6A8_9BACT</name>